<evidence type="ECO:0000313" key="5">
    <source>
        <dbReference type="Proteomes" id="UP001163823"/>
    </source>
</evidence>
<feature type="repeat" description="PPR" evidence="3">
    <location>
        <begin position="22"/>
        <end position="56"/>
    </location>
</feature>
<dbReference type="FunFam" id="1.25.40.10:FF:001359">
    <property type="entry name" value="Pentatricopeptide repeat-containing protein At3g57430, chloroplastic"/>
    <property type="match status" value="1"/>
</dbReference>
<dbReference type="PROSITE" id="PS51375">
    <property type="entry name" value="PPR"/>
    <property type="match status" value="4"/>
</dbReference>
<dbReference type="FunFam" id="1.25.40.10:FF:000205">
    <property type="entry name" value="Pentatricopeptide repeat-containing protein, mitochondrial"/>
    <property type="match status" value="1"/>
</dbReference>
<accession>A0AAD7M3Q9</accession>
<keyword evidence="5" id="KW-1185">Reference proteome</keyword>
<organism evidence="4 5">
    <name type="scientific">Quillaja saponaria</name>
    <name type="common">Soap bark tree</name>
    <dbReference type="NCBI Taxonomy" id="32244"/>
    <lineage>
        <taxon>Eukaryota</taxon>
        <taxon>Viridiplantae</taxon>
        <taxon>Streptophyta</taxon>
        <taxon>Embryophyta</taxon>
        <taxon>Tracheophyta</taxon>
        <taxon>Spermatophyta</taxon>
        <taxon>Magnoliopsida</taxon>
        <taxon>eudicotyledons</taxon>
        <taxon>Gunneridae</taxon>
        <taxon>Pentapetalae</taxon>
        <taxon>rosids</taxon>
        <taxon>fabids</taxon>
        <taxon>Fabales</taxon>
        <taxon>Quillajaceae</taxon>
        <taxon>Quillaja</taxon>
    </lineage>
</organism>
<dbReference type="EMBL" id="JARAOO010000005">
    <property type="protein sequence ID" value="KAJ7969399.1"/>
    <property type="molecule type" value="Genomic_DNA"/>
</dbReference>
<dbReference type="NCBIfam" id="TIGR00756">
    <property type="entry name" value="PPR"/>
    <property type="match status" value="5"/>
</dbReference>
<sequence>MYGKCWVIEDAFNVFERITEKDQVSWNSMIAALCRFEEWELALEAFRLMLLDNAEPSSFTLVSAAHACSNLSKSDGLRLGKQVHAYSLRKGDCKTFTSNALMAMYAKIGRVDESKALFELFEDRDMVSWNTIISSLSQNDQFIEALMFLRLMVLNGVKPDGFTIASVLPACSHLEMLNTGKEIHCYALRNTDLIENSFVGSALVDMYCNCRQVQRGRMIFEGILDKTIAVWNAMIAGYSQNELDEEAINLFIQMETTPDICPNATTLSSVLPACVRYEEFQQKEGIHGNIVKRGLDKDRYVQNALMDMYSRMGKIKISKSIFNSMKIRDIVSWNTMITGHVVCGYYDDALNLLNEMQKEEEKNKTIYHNEDENRISLKPNSVTLMTVLPGCAAFSALAKGKEIHAYAVRQMLASDIAVGSALVDMYAKCGCLDLSRRVFDQMPIRNVITWNALIMAYGMHGKGKEALELYKMMVTVGARNGEVRPNEVTYIANFCCM</sequence>
<evidence type="ECO:0000256" key="3">
    <source>
        <dbReference type="PROSITE-ProRule" id="PRU00708"/>
    </source>
</evidence>
<feature type="repeat" description="PPR" evidence="3">
    <location>
        <begin position="446"/>
        <end position="480"/>
    </location>
</feature>
<name>A0AAD7M3Q9_QUISA</name>
<evidence type="ECO:0000313" key="4">
    <source>
        <dbReference type="EMBL" id="KAJ7969399.1"/>
    </source>
</evidence>
<evidence type="ECO:0000256" key="2">
    <source>
        <dbReference type="ARBA" id="ARBA00061659"/>
    </source>
</evidence>
<dbReference type="InterPro" id="IPR011990">
    <property type="entry name" value="TPR-like_helical_dom_sf"/>
</dbReference>
<protein>
    <submittedName>
        <fullName evidence="4">Pentatricopeptide repeat-containing protein</fullName>
    </submittedName>
</protein>
<dbReference type="Proteomes" id="UP001163823">
    <property type="component" value="Chromosome 5"/>
</dbReference>
<dbReference type="InterPro" id="IPR046960">
    <property type="entry name" value="PPR_At4g14850-like_plant"/>
</dbReference>
<dbReference type="FunFam" id="1.25.40.10:FF:001178">
    <property type="entry name" value="Pentatricopeptide repeat-containing protein, chloroplastic"/>
    <property type="match status" value="1"/>
</dbReference>
<gene>
    <name evidence="4" type="ORF">O6P43_013373</name>
</gene>
<comment type="similarity">
    <text evidence="2">Belongs to the PPR family. PCMP-E subfamily.</text>
</comment>
<proteinExistence type="inferred from homology"/>
<comment type="caution">
    <text evidence="4">The sequence shown here is derived from an EMBL/GenBank/DDBJ whole genome shotgun (WGS) entry which is preliminary data.</text>
</comment>
<dbReference type="GO" id="GO:0005739">
    <property type="term" value="C:mitochondrion"/>
    <property type="evidence" value="ECO:0007669"/>
    <property type="project" value="UniProtKB-ARBA"/>
</dbReference>
<dbReference type="PANTHER" id="PTHR47926">
    <property type="entry name" value="PENTATRICOPEPTIDE REPEAT-CONTAINING PROTEIN"/>
    <property type="match status" value="1"/>
</dbReference>
<keyword evidence="1" id="KW-0677">Repeat</keyword>
<dbReference type="Pfam" id="PF13041">
    <property type="entry name" value="PPR_2"/>
    <property type="match status" value="2"/>
</dbReference>
<feature type="repeat" description="PPR" evidence="3">
    <location>
        <begin position="329"/>
        <end position="363"/>
    </location>
</feature>
<dbReference type="Pfam" id="PF01535">
    <property type="entry name" value="PPR"/>
    <property type="match status" value="5"/>
</dbReference>
<dbReference type="PANTHER" id="PTHR47926:SF533">
    <property type="entry name" value="DYW DOMAIN-CONTAINING PROTEIN"/>
    <property type="match status" value="1"/>
</dbReference>
<dbReference type="InterPro" id="IPR002885">
    <property type="entry name" value="PPR_rpt"/>
</dbReference>
<dbReference type="GO" id="GO:0003723">
    <property type="term" value="F:RNA binding"/>
    <property type="evidence" value="ECO:0007669"/>
    <property type="project" value="InterPro"/>
</dbReference>
<dbReference type="AlphaFoldDB" id="A0AAD7M3Q9"/>
<dbReference type="KEGG" id="qsa:O6P43_013373"/>
<reference evidence="4" key="1">
    <citation type="journal article" date="2023" name="Science">
        <title>Elucidation of the pathway for biosynthesis of saponin adjuvants from the soapbark tree.</title>
        <authorList>
            <person name="Reed J."/>
            <person name="Orme A."/>
            <person name="El-Demerdash A."/>
            <person name="Owen C."/>
            <person name="Martin L.B.B."/>
            <person name="Misra R.C."/>
            <person name="Kikuchi S."/>
            <person name="Rejzek M."/>
            <person name="Martin A.C."/>
            <person name="Harkess A."/>
            <person name="Leebens-Mack J."/>
            <person name="Louveau T."/>
            <person name="Stephenson M.J."/>
            <person name="Osbourn A."/>
        </authorList>
    </citation>
    <scope>NUCLEOTIDE SEQUENCE</scope>
    <source>
        <strain evidence="4">S10</strain>
    </source>
</reference>
<feature type="repeat" description="PPR" evidence="3">
    <location>
        <begin position="125"/>
        <end position="159"/>
    </location>
</feature>
<evidence type="ECO:0000256" key="1">
    <source>
        <dbReference type="ARBA" id="ARBA00022737"/>
    </source>
</evidence>
<dbReference type="Gene3D" id="1.25.40.10">
    <property type="entry name" value="Tetratricopeptide repeat domain"/>
    <property type="match status" value="5"/>
</dbReference>
<dbReference type="GO" id="GO:0009451">
    <property type="term" value="P:RNA modification"/>
    <property type="evidence" value="ECO:0007669"/>
    <property type="project" value="InterPro"/>
</dbReference>